<accession>A0A399QJZ1</accession>
<dbReference type="AlphaFoldDB" id="A0A399QJZ1"/>
<feature type="binding site" evidence="2">
    <location>
        <position position="204"/>
    </location>
    <ligand>
        <name>S-adenosyl-L-methionine</name>
        <dbReference type="ChEBI" id="CHEBI:59789"/>
    </ligand>
</feature>
<proteinExistence type="predicted"/>
<dbReference type="GeneID" id="92983604"/>
<dbReference type="GO" id="GO:0046872">
    <property type="term" value="F:metal ion binding"/>
    <property type="evidence" value="ECO:0007669"/>
    <property type="project" value="UniProtKB-KW"/>
</dbReference>
<keyword evidence="7" id="KW-1185">Reference proteome</keyword>
<keyword evidence="4" id="KW-0808">Transferase</keyword>
<evidence type="ECO:0000313" key="4">
    <source>
        <dbReference type="EMBL" id="RIJ19280.1"/>
    </source>
</evidence>
<dbReference type="Proteomes" id="UP000265361">
    <property type="component" value="Unassembled WGS sequence"/>
</dbReference>
<feature type="domain" description="Methyltransferase" evidence="3">
    <location>
        <begin position="110"/>
        <end position="193"/>
    </location>
</feature>
<sequence>MDLARLASWLRCPTCGADLHPDPPLVLRCERGHAVDANKRGYATLLAAGTRVTGDSAEMLAARGRFLDRGHYAPVVDALADALGIGHPPMGLHPSEGADPTLPGGALRLLDAGCGTGHYLHALLDRLPRSIGLAADLSPVAVATAVRGRTHVDGVVADTWSGLPLRDGAADLILDVFAPRNMPEFHRVLAPEGRVAVVAAGPDHLAQLREAGRAVGVQEAKRERILEAADPLFEAVAETRVHRTLRLSDDDVALLLGMGPSAHHTGAHTTGAADASEARSCAHDLELQDVTIDVMIHVLRRRQDDTSD</sequence>
<dbReference type="InterPro" id="IPR041698">
    <property type="entry name" value="Methyltransf_25"/>
</dbReference>
<dbReference type="Proteomes" id="UP001056208">
    <property type="component" value="Chromosome"/>
</dbReference>
<dbReference type="InterPro" id="IPR029063">
    <property type="entry name" value="SAM-dependent_MTases_sf"/>
</dbReference>
<dbReference type="CDD" id="cd02440">
    <property type="entry name" value="AdoMet_MTases"/>
    <property type="match status" value="1"/>
</dbReference>
<keyword evidence="4" id="KW-0489">Methyltransferase</keyword>
<reference evidence="5" key="2">
    <citation type="submission" date="2021-11" db="EMBL/GenBank/DDBJ databases">
        <authorList>
            <person name="Li G."/>
            <person name="Jia Q."/>
            <person name="Yang F."/>
            <person name="Zhang C."/>
            <person name="Singh A."/>
            <person name="Lorenz A.J."/>
            <person name="Jackson-Ziems T."/>
            <person name="Vidaver A."/>
            <person name="Alfano J.R."/>
        </authorList>
    </citation>
    <scope>NUCLEOTIDE SEQUENCE</scope>
    <source>
        <strain evidence="5">CNK-2</strain>
    </source>
</reference>
<dbReference type="GO" id="GO:0008168">
    <property type="term" value="F:methyltransferase activity"/>
    <property type="evidence" value="ECO:0007669"/>
    <property type="project" value="UniProtKB-KW"/>
</dbReference>
<dbReference type="SUPFAM" id="SSF53335">
    <property type="entry name" value="S-adenosyl-L-methionine-dependent methyltransferases"/>
    <property type="match status" value="1"/>
</dbReference>
<dbReference type="RefSeq" id="WP_015490502.1">
    <property type="nucleotide sequence ID" value="NZ_CP033721.2"/>
</dbReference>
<evidence type="ECO:0000313" key="6">
    <source>
        <dbReference type="Proteomes" id="UP000265361"/>
    </source>
</evidence>
<organism evidence="4 6">
    <name type="scientific">Clavibacter nebraskensis</name>
    <dbReference type="NCBI Taxonomy" id="31963"/>
    <lineage>
        <taxon>Bacteria</taxon>
        <taxon>Bacillati</taxon>
        <taxon>Actinomycetota</taxon>
        <taxon>Actinomycetes</taxon>
        <taxon>Micrococcales</taxon>
        <taxon>Microbacteriaceae</taxon>
        <taxon>Clavibacter</taxon>
    </lineage>
</organism>
<dbReference type="Pfam" id="PF13649">
    <property type="entry name" value="Methyltransf_25"/>
    <property type="match status" value="1"/>
</dbReference>
<keyword evidence="1" id="KW-0862">Zinc</keyword>
<evidence type="ECO:0000256" key="1">
    <source>
        <dbReference type="PIRSR" id="PIRSR018249-1"/>
    </source>
</evidence>
<evidence type="ECO:0000256" key="2">
    <source>
        <dbReference type="PIRSR" id="PIRSR018249-2"/>
    </source>
</evidence>
<evidence type="ECO:0000259" key="3">
    <source>
        <dbReference type="Pfam" id="PF13649"/>
    </source>
</evidence>
<evidence type="ECO:0000313" key="7">
    <source>
        <dbReference type="Proteomes" id="UP001056208"/>
    </source>
</evidence>
<dbReference type="InterPro" id="IPR016718">
    <property type="entry name" value="rRNA_m1G-MeTrfase_A_prd"/>
</dbReference>
<dbReference type="EMBL" id="QWED01000008">
    <property type="protein sequence ID" value="RIJ19280.1"/>
    <property type="molecule type" value="Genomic_DNA"/>
</dbReference>
<protein>
    <submittedName>
        <fullName evidence="4">Methyltransferase domain-containing protein</fullName>
    </submittedName>
</protein>
<keyword evidence="1" id="KW-0479">Metal-binding</keyword>
<evidence type="ECO:0000313" key="5">
    <source>
        <dbReference type="EMBL" id="UQB04016.1"/>
    </source>
</evidence>
<dbReference type="PIRSF" id="PIRSF018249">
    <property type="entry name" value="MyrA_prd"/>
    <property type="match status" value="1"/>
</dbReference>
<dbReference type="GO" id="GO:0032259">
    <property type="term" value="P:methylation"/>
    <property type="evidence" value="ECO:0007669"/>
    <property type="project" value="UniProtKB-KW"/>
</dbReference>
<keyword evidence="2" id="KW-0949">S-adenosyl-L-methionine</keyword>
<feature type="binding site" evidence="2">
    <location>
        <position position="72"/>
    </location>
    <ligand>
        <name>S-adenosyl-L-methionine</name>
        <dbReference type="ChEBI" id="CHEBI:59789"/>
    </ligand>
</feature>
<dbReference type="Gene3D" id="3.40.50.150">
    <property type="entry name" value="Vaccinia Virus protein VP39"/>
    <property type="match status" value="1"/>
</dbReference>
<feature type="binding site" evidence="1">
    <location>
        <position position="33"/>
    </location>
    <ligand>
        <name>Zn(2+)</name>
        <dbReference type="ChEBI" id="CHEBI:29105"/>
    </ligand>
</feature>
<feature type="binding site" evidence="2">
    <location>
        <begin position="116"/>
        <end position="117"/>
    </location>
    <ligand>
        <name>S-adenosyl-L-methionine</name>
        <dbReference type="ChEBI" id="CHEBI:59789"/>
    </ligand>
</feature>
<name>A0A399QJZ1_9MICO</name>
<feature type="binding site" evidence="1">
    <location>
        <position position="29"/>
    </location>
    <ligand>
        <name>Zn(2+)</name>
        <dbReference type="ChEBI" id="CHEBI:29105"/>
    </ligand>
</feature>
<dbReference type="EMBL" id="CP086345">
    <property type="protein sequence ID" value="UQB04016.1"/>
    <property type="molecule type" value="Genomic_DNA"/>
</dbReference>
<gene>
    <name evidence="4" type="ORF">DZF97_00920</name>
    <name evidence="5" type="ORF">LIV34_001813</name>
</gene>
<reference evidence="4 6" key="1">
    <citation type="submission" date="2018-08" db="EMBL/GenBank/DDBJ databases">
        <title>Genome Sequence of Clavibacter michiganensis Subspecies type strains, and the Atypical Peach-Colored Strains Isolated from Tomato.</title>
        <authorList>
            <person name="Osdaghi E."/>
            <person name="Portier P."/>
            <person name="Briand M."/>
            <person name="Jacques M.-A."/>
        </authorList>
    </citation>
    <scope>NUCLEOTIDE SEQUENCE [LARGE SCALE GENOMIC DNA]</scope>
    <source>
        <strain evidence="4 6">CFBP 7577</strain>
    </source>
</reference>